<evidence type="ECO:0000313" key="1">
    <source>
        <dbReference type="EMBL" id="KAH6886338.1"/>
    </source>
</evidence>
<reference evidence="1 2" key="1">
    <citation type="journal article" date="2021" name="Nat. Commun.">
        <title>Genetic determinants of endophytism in the Arabidopsis root mycobiome.</title>
        <authorList>
            <person name="Mesny F."/>
            <person name="Miyauchi S."/>
            <person name="Thiergart T."/>
            <person name="Pickel B."/>
            <person name="Atanasova L."/>
            <person name="Karlsson M."/>
            <person name="Huettel B."/>
            <person name="Barry K.W."/>
            <person name="Haridas S."/>
            <person name="Chen C."/>
            <person name="Bauer D."/>
            <person name="Andreopoulos W."/>
            <person name="Pangilinan J."/>
            <person name="LaButti K."/>
            <person name="Riley R."/>
            <person name="Lipzen A."/>
            <person name="Clum A."/>
            <person name="Drula E."/>
            <person name="Henrissat B."/>
            <person name="Kohler A."/>
            <person name="Grigoriev I.V."/>
            <person name="Martin F.M."/>
            <person name="Hacquard S."/>
        </authorList>
    </citation>
    <scope>NUCLEOTIDE SEQUENCE [LARGE SCALE GENOMIC DNA]</scope>
    <source>
        <strain evidence="1 2">MPI-CAGE-CH-0241</strain>
    </source>
</reference>
<dbReference type="SUPFAM" id="SSF54695">
    <property type="entry name" value="POZ domain"/>
    <property type="match status" value="1"/>
</dbReference>
<accession>A0A9P8W0G0</accession>
<organism evidence="1 2">
    <name type="scientific">Thelonectria olida</name>
    <dbReference type="NCBI Taxonomy" id="1576542"/>
    <lineage>
        <taxon>Eukaryota</taxon>
        <taxon>Fungi</taxon>
        <taxon>Dikarya</taxon>
        <taxon>Ascomycota</taxon>
        <taxon>Pezizomycotina</taxon>
        <taxon>Sordariomycetes</taxon>
        <taxon>Hypocreomycetidae</taxon>
        <taxon>Hypocreales</taxon>
        <taxon>Nectriaceae</taxon>
        <taxon>Thelonectria</taxon>
    </lineage>
</organism>
<dbReference type="EMBL" id="JAGPYM010000016">
    <property type="protein sequence ID" value="KAH6886338.1"/>
    <property type="molecule type" value="Genomic_DNA"/>
</dbReference>
<proteinExistence type="predicted"/>
<gene>
    <name evidence="1" type="ORF">B0T10DRAFT_563538</name>
</gene>
<dbReference type="Proteomes" id="UP000777438">
    <property type="component" value="Unassembled WGS sequence"/>
</dbReference>
<dbReference type="OrthoDB" id="5275938at2759"/>
<comment type="caution">
    <text evidence="1">The sequence shown here is derived from an EMBL/GenBank/DDBJ whole genome shotgun (WGS) entry which is preliminary data.</text>
</comment>
<dbReference type="AlphaFoldDB" id="A0A9P8W0G0"/>
<sequence>MFRNNNTEPIEFDPHGDVELQVGQGNEANLIIFTVCSRTLARVSPVFERMLFGNFKESRPTTKTRDWRVKLPADKVVPLAIFLHICHGQLHRVPNTLPIEDLYDLTVLTNYYDGTQILGPWVNGWMASIEDDARESQTALAKAMWIAWEFGRKELFMRIAHKLLLETEGPLGADDDEFQDLRMPPDIIERIDTIRINTIQALLAIFRDMVETLIVVDERPRWCRYAEWMGPHRCESMILGSMTFCLARAGLWPLPNPADVQDSIVGLRRKMASLIIHDIGRASESVDHHECNPEPYLLDRVERIIKQMENPVTEFHYQMMGENAQKLAQS</sequence>
<protein>
    <recommendedName>
        <fullName evidence="3">Nuclear pore protein</fullName>
    </recommendedName>
</protein>
<dbReference type="InterPro" id="IPR011333">
    <property type="entry name" value="SKP1/BTB/POZ_sf"/>
</dbReference>
<name>A0A9P8W0G0_9HYPO</name>
<evidence type="ECO:0000313" key="2">
    <source>
        <dbReference type="Proteomes" id="UP000777438"/>
    </source>
</evidence>
<keyword evidence="2" id="KW-1185">Reference proteome</keyword>
<evidence type="ECO:0008006" key="3">
    <source>
        <dbReference type="Google" id="ProtNLM"/>
    </source>
</evidence>
<dbReference type="Gene3D" id="3.30.710.10">
    <property type="entry name" value="Potassium Channel Kv1.1, Chain A"/>
    <property type="match status" value="1"/>
</dbReference>